<dbReference type="Pfam" id="PF04280">
    <property type="entry name" value="Tim44"/>
    <property type="match status" value="1"/>
</dbReference>
<dbReference type="SUPFAM" id="SSF54427">
    <property type="entry name" value="NTF2-like"/>
    <property type="match status" value="1"/>
</dbReference>
<gene>
    <name evidence="5" type="ORF">AU255_14130</name>
</gene>
<evidence type="ECO:0000256" key="2">
    <source>
        <dbReference type="SAM" id="Phobius"/>
    </source>
</evidence>
<evidence type="ECO:0000256" key="1">
    <source>
        <dbReference type="SAM" id="MobiDB-lite"/>
    </source>
</evidence>
<feature type="transmembrane region" description="Helical" evidence="2">
    <location>
        <begin position="78"/>
        <end position="97"/>
    </location>
</feature>
<feature type="chain" id="PRO_5012347840" evidence="3">
    <location>
        <begin position="21"/>
        <end position="323"/>
    </location>
</feature>
<reference evidence="5 6" key="1">
    <citation type="submission" date="2015-12" db="EMBL/GenBank/DDBJ databases">
        <authorList>
            <person name="Shamseldin A."/>
            <person name="Moawad H."/>
            <person name="Abd El-Rahim W.M."/>
            <person name="Sadowsky M.J."/>
        </authorList>
    </citation>
    <scope>NUCLEOTIDE SEQUENCE [LARGE SCALE GENOMIC DNA]</scope>
    <source>
        <strain evidence="5 6">WF1</strain>
    </source>
</reference>
<protein>
    <submittedName>
        <fullName evidence="5">Preprotein translocase subunit Tim44</fullName>
    </submittedName>
</protein>
<keyword evidence="2" id="KW-1133">Transmembrane helix</keyword>
<feature type="region of interest" description="Disordered" evidence="1">
    <location>
        <begin position="47"/>
        <end position="70"/>
    </location>
</feature>
<feature type="transmembrane region" description="Helical" evidence="2">
    <location>
        <begin position="104"/>
        <end position="124"/>
    </location>
</feature>
<dbReference type="OrthoDB" id="5298777at2"/>
<organism evidence="5 6">
    <name type="scientific">Methyloprofundus sedimenti</name>
    <dbReference type="NCBI Taxonomy" id="1420851"/>
    <lineage>
        <taxon>Bacteria</taxon>
        <taxon>Pseudomonadati</taxon>
        <taxon>Pseudomonadota</taxon>
        <taxon>Gammaproteobacteria</taxon>
        <taxon>Methylococcales</taxon>
        <taxon>Methylococcaceae</taxon>
        <taxon>Methyloprofundus</taxon>
    </lineage>
</organism>
<dbReference type="Proteomes" id="UP000191980">
    <property type="component" value="Unassembled WGS sequence"/>
</dbReference>
<evidence type="ECO:0000256" key="3">
    <source>
        <dbReference type="SAM" id="SignalP"/>
    </source>
</evidence>
<keyword evidence="2" id="KW-0812">Transmembrane</keyword>
<dbReference type="InterPro" id="IPR032710">
    <property type="entry name" value="NTF2-like_dom_sf"/>
</dbReference>
<dbReference type="SMART" id="SM00978">
    <property type="entry name" value="Tim44"/>
    <property type="match status" value="1"/>
</dbReference>
<sequence>MNKLSSFFLTILITATLSFAGISDAEAKRFGGASSFGSSSKYSRSYARKSSPAQKTPSQQQAYNKNQSARQTMSKRGGLMGLLGGLALGGLLGSLFFGGAFENFNFMDILIFGGIAYLLFRLFAAKAGKSTTSAAYNRNSYDRSTHAEPLSSNYQRSNSTAPNPAAFDTDIFSRKSQQTHFDAANNDTEEKLIEDAIVLPKDFDEQEFLNGAKGAFKMLQTAWDKRDLAEIRSLTTDKVFAEIQSQLQGSNTENHTDVLKVEAELLEIREIGNDLEAVVLFDTLMREDLSAHAEQVREVWTFIKPKNSMQAKWYLDGLQQLAD</sequence>
<proteinExistence type="predicted"/>
<feature type="compositionally biased region" description="Polar residues" evidence="1">
    <location>
        <begin position="150"/>
        <end position="162"/>
    </location>
</feature>
<dbReference type="PANTHER" id="PTHR41542">
    <property type="entry name" value="BLL5807 PROTEIN"/>
    <property type="match status" value="1"/>
</dbReference>
<dbReference type="EMBL" id="LPUF01000002">
    <property type="protein sequence ID" value="OQK16232.1"/>
    <property type="molecule type" value="Genomic_DNA"/>
</dbReference>
<dbReference type="RefSeq" id="WP_080523608.1">
    <property type="nucleotide sequence ID" value="NZ_LPUF01000002.1"/>
</dbReference>
<evidence type="ECO:0000313" key="5">
    <source>
        <dbReference type="EMBL" id="OQK16232.1"/>
    </source>
</evidence>
<feature type="region of interest" description="Disordered" evidence="1">
    <location>
        <begin position="140"/>
        <end position="167"/>
    </location>
</feature>
<accession>A0A1V8M3X2</accession>
<keyword evidence="2" id="KW-0472">Membrane</keyword>
<dbReference type="AlphaFoldDB" id="A0A1V8M3X2"/>
<dbReference type="STRING" id="1420851.AU255_14130"/>
<feature type="signal peptide" evidence="3">
    <location>
        <begin position="1"/>
        <end position="20"/>
    </location>
</feature>
<evidence type="ECO:0000313" key="6">
    <source>
        <dbReference type="Proteomes" id="UP000191980"/>
    </source>
</evidence>
<comment type="caution">
    <text evidence="5">The sequence shown here is derived from an EMBL/GenBank/DDBJ whole genome shotgun (WGS) entry which is preliminary data.</text>
</comment>
<evidence type="ECO:0000259" key="4">
    <source>
        <dbReference type="SMART" id="SM00978"/>
    </source>
</evidence>
<feature type="compositionally biased region" description="Polar residues" evidence="1">
    <location>
        <begin position="52"/>
        <end position="70"/>
    </location>
</feature>
<feature type="domain" description="Tim44-like" evidence="4">
    <location>
        <begin position="192"/>
        <end position="320"/>
    </location>
</feature>
<dbReference type="InterPro" id="IPR007379">
    <property type="entry name" value="Tim44-like_dom"/>
</dbReference>
<keyword evidence="6" id="KW-1185">Reference proteome</keyword>
<name>A0A1V8M3X2_9GAMM</name>
<keyword evidence="3" id="KW-0732">Signal</keyword>
<dbReference type="Gene3D" id="3.10.450.240">
    <property type="match status" value="1"/>
</dbReference>
<dbReference type="PANTHER" id="PTHR41542:SF1">
    <property type="entry name" value="BLL5807 PROTEIN"/>
    <property type="match status" value="1"/>
</dbReference>